<evidence type="ECO:0000313" key="6">
    <source>
        <dbReference type="EMBL" id="MFC5402598.1"/>
    </source>
</evidence>
<dbReference type="InterPro" id="IPR016032">
    <property type="entry name" value="Sig_transdc_resp-reg_C-effctor"/>
</dbReference>
<keyword evidence="2 4" id="KW-0238">DNA-binding</keyword>
<evidence type="ECO:0000256" key="4">
    <source>
        <dbReference type="PROSITE-ProRule" id="PRU01091"/>
    </source>
</evidence>
<dbReference type="EMBL" id="JBHSMI010000013">
    <property type="protein sequence ID" value="MFC5402598.1"/>
    <property type="molecule type" value="Genomic_DNA"/>
</dbReference>
<keyword evidence="7" id="KW-1185">Reference proteome</keyword>
<name>A0ABW0HNI3_9BACL</name>
<dbReference type="Proteomes" id="UP001596113">
    <property type="component" value="Unassembled WGS sequence"/>
</dbReference>
<dbReference type="Gene3D" id="1.10.10.10">
    <property type="entry name" value="Winged helix-like DNA-binding domain superfamily/Winged helix DNA-binding domain"/>
    <property type="match status" value="1"/>
</dbReference>
<accession>A0ABW0HNI3</accession>
<reference evidence="7" key="1">
    <citation type="journal article" date="2019" name="Int. J. Syst. Evol. Microbiol.">
        <title>The Global Catalogue of Microorganisms (GCM) 10K type strain sequencing project: providing services to taxonomists for standard genome sequencing and annotation.</title>
        <authorList>
            <consortium name="The Broad Institute Genomics Platform"/>
            <consortium name="The Broad Institute Genome Sequencing Center for Infectious Disease"/>
            <person name="Wu L."/>
            <person name="Ma J."/>
        </authorList>
    </citation>
    <scope>NUCLEOTIDE SEQUENCE [LARGE SCALE GENOMIC DNA]</scope>
    <source>
        <strain evidence="7">CGMCC 1.18575</strain>
    </source>
</reference>
<keyword evidence="3" id="KW-0804">Transcription</keyword>
<feature type="domain" description="OmpR/PhoB-type" evidence="5">
    <location>
        <begin position="7"/>
        <end position="105"/>
    </location>
</feature>
<gene>
    <name evidence="6" type="ORF">ACFPOF_07585</name>
</gene>
<evidence type="ECO:0000256" key="1">
    <source>
        <dbReference type="ARBA" id="ARBA00023015"/>
    </source>
</evidence>
<dbReference type="InterPro" id="IPR001867">
    <property type="entry name" value="OmpR/PhoB-type_DNA-bd"/>
</dbReference>
<dbReference type="Pfam" id="PF00486">
    <property type="entry name" value="Trans_reg_C"/>
    <property type="match status" value="1"/>
</dbReference>
<evidence type="ECO:0000313" key="7">
    <source>
        <dbReference type="Proteomes" id="UP001596113"/>
    </source>
</evidence>
<evidence type="ECO:0000256" key="3">
    <source>
        <dbReference type="ARBA" id="ARBA00023163"/>
    </source>
</evidence>
<dbReference type="RefSeq" id="WP_378131190.1">
    <property type="nucleotide sequence ID" value="NZ_JBHSMI010000013.1"/>
</dbReference>
<evidence type="ECO:0000259" key="5">
    <source>
        <dbReference type="PROSITE" id="PS51755"/>
    </source>
</evidence>
<sequence>MALNEENRVYLQDDCYIDFERSVFVNKNLPCALTQQEIRLLKRMNAKAGSIATYKELTDYLSDQYDSTFSQRELQIFISRLRKKIGEINTTYLLSVRGVGYVFLPDKEI</sequence>
<evidence type="ECO:0000256" key="2">
    <source>
        <dbReference type="ARBA" id="ARBA00023125"/>
    </source>
</evidence>
<proteinExistence type="predicted"/>
<dbReference type="InterPro" id="IPR036388">
    <property type="entry name" value="WH-like_DNA-bd_sf"/>
</dbReference>
<keyword evidence="1" id="KW-0805">Transcription regulation</keyword>
<dbReference type="SUPFAM" id="SSF46894">
    <property type="entry name" value="C-terminal effector domain of the bipartite response regulators"/>
    <property type="match status" value="1"/>
</dbReference>
<comment type="caution">
    <text evidence="6">The sequence shown here is derived from an EMBL/GenBank/DDBJ whole genome shotgun (WGS) entry which is preliminary data.</text>
</comment>
<dbReference type="PROSITE" id="PS51755">
    <property type="entry name" value="OMPR_PHOB"/>
    <property type="match status" value="1"/>
</dbReference>
<dbReference type="SMART" id="SM00862">
    <property type="entry name" value="Trans_reg_C"/>
    <property type="match status" value="1"/>
</dbReference>
<feature type="DNA-binding region" description="OmpR/PhoB-type" evidence="4">
    <location>
        <begin position="7"/>
        <end position="105"/>
    </location>
</feature>
<organism evidence="6 7">
    <name type="scientific">Cohnella soli</name>
    <dbReference type="NCBI Taxonomy" id="425005"/>
    <lineage>
        <taxon>Bacteria</taxon>
        <taxon>Bacillati</taxon>
        <taxon>Bacillota</taxon>
        <taxon>Bacilli</taxon>
        <taxon>Bacillales</taxon>
        <taxon>Paenibacillaceae</taxon>
        <taxon>Cohnella</taxon>
    </lineage>
</organism>
<protein>
    <submittedName>
        <fullName evidence="6">Helix-turn-helix domain-containing protein</fullName>
    </submittedName>
</protein>